<keyword evidence="1" id="KW-0812">Transmembrane</keyword>
<feature type="transmembrane region" description="Helical" evidence="1">
    <location>
        <begin position="28"/>
        <end position="47"/>
    </location>
</feature>
<protein>
    <submittedName>
        <fullName evidence="2">Uncharacterized protein</fullName>
    </submittedName>
</protein>
<proteinExistence type="predicted"/>
<dbReference type="Proteomes" id="UP000772434">
    <property type="component" value="Unassembled WGS sequence"/>
</dbReference>
<comment type="caution">
    <text evidence="2">The sequence shown here is derived from an EMBL/GenBank/DDBJ whole genome shotgun (WGS) entry which is preliminary data.</text>
</comment>
<sequence>MYKLGATKTADEFLSRLKPQPPYSLNDLILAIAFVEFILSMAAAVLVRYHNGTVNDIICVFGIAAMVPGLL</sequence>
<name>A0A9P5U251_9AGAR</name>
<gene>
    <name evidence="2" type="ORF">BDP27DRAFT_1335475</name>
</gene>
<keyword evidence="3" id="KW-1185">Reference proteome</keyword>
<organism evidence="2 3">
    <name type="scientific">Rhodocollybia butyracea</name>
    <dbReference type="NCBI Taxonomy" id="206335"/>
    <lineage>
        <taxon>Eukaryota</taxon>
        <taxon>Fungi</taxon>
        <taxon>Dikarya</taxon>
        <taxon>Basidiomycota</taxon>
        <taxon>Agaricomycotina</taxon>
        <taxon>Agaricomycetes</taxon>
        <taxon>Agaricomycetidae</taxon>
        <taxon>Agaricales</taxon>
        <taxon>Marasmiineae</taxon>
        <taxon>Omphalotaceae</taxon>
        <taxon>Rhodocollybia</taxon>
    </lineage>
</organism>
<dbReference type="AlphaFoldDB" id="A0A9P5U251"/>
<evidence type="ECO:0000313" key="3">
    <source>
        <dbReference type="Proteomes" id="UP000772434"/>
    </source>
</evidence>
<reference evidence="2" key="1">
    <citation type="submission" date="2020-11" db="EMBL/GenBank/DDBJ databases">
        <authorList>
            <consortium name="DOE Joint Genome Institute"/>
            <person name="Ahrendt S."/>
            <person name="Riley R."/>
            <person name="Andreopoulos W."/>
            <person name="Labutti K."/>
            <person name="Pangilinan J."/>
            <person name="Ruiz-Duenas F.J."/>
            <person name="Barrasa J.M."/>
            <person name="Sanchez-Garcia M."/>
            <person name="Camarero S."/>
            <person name="Miyauchi S."/>
            <person name="Serrano A."/>
            <person name="Linde D."/>
            <person name="Babiker R."/>
            <person name="Drula E."/>
            <person name="Ayuso-Fernandez I."/>
            <person name="Pacheco R."/>
            <person name="Padilla G."/>
            <person name="Ferreira P."/>
            <person name="Barriuso J."/>
            <person name="Kellner H."/>
            <person name="Castanera R."/>
            <person name="Alfaro M."/>
            <person name="Ramirez L."/>
            <person name="Pisabarro A.G."/>
            <person name="Kuo A."/>
            <person name="Tritt A."/>
            <person name="Lipzen A."/>
            <person name="He G."/>
            <person name="Yan M."/>
            <person name="Ng V."/>
            <person name="Cullen D."/>
            <person name="Martin F."/>
            <person name="Rosso M.-N."/>
            <person name="Henrissat B."/>
            <person name="Hibbett D."/>
            <person name="Martinez A.T."/>
            <person name="Grigoriev I.V."/>
        </authorList>
    </citation>
    <scope>NUCLEOTIDE SEQUENCE</scope>
    <source>
        <strain evidence="2">AH 40177</strain>
    </source>
</reference>
<keyword evidence="1" id="KW-0472">Membrane</keyword>
<accession>A0A9P5U251</accession>
<keyword evidence="1" id="KW-1133">Transmembrane helix</keyword>
<evidence type="ECO:0000256" key="1">
    <source>
        <dbReference type="SAM" id="Phobius"/>
    </source>
</evidence>
<dbReference type="EMBL" id="JADNRY010000152">
    <property type="protein sequence ID" value="KAF9063152.1"/>
    <property type="molecule type" value="Genomic_DNA"/>
</dbReference>
<evidence type="ECO:0000313" key="2">
    <source>
        <dbReference type="EMBL" id="KAF9063152.1"/>
    </source>
</evidence>